<evidence type="ECO:0000259" key="7">
    <source>
        <dbReference type="Pfam" id="PF07195"/>
    </source>
</evidence>
<evidence type="ECO:0000256" key="1">
    <source>
        <dbReference type="ARBA" id="ARBA00009764"/>
    </source>
</evidence>
<dbReference type="InterPro" id="IPR040026">
    <property type="entry name" value="FliD"/>
</dbReference>
<keyword evidence="3 5" id="KW-0175">Coiled coil</keyword>
<dbReference type="InterPro" id="IPR010810">
    <property type="entry name" value="Flagellin_hook_IN_motif"/>
</dbReference>
<proteinExistence type="inferred from homology"/>
<evidence type="ECO:0000256" key="3">
    <source>
        <dbReference type="ARBA" id="ARBA00023054"/>
    </source>
</evidence>
<evidence type="ECO:0000313" key="8">
    <source>
        <dbReference type="EMBL" id="MFD2207960.1"/>
    </source>
</evidence>
<dbReference type="RefSeq" id="WP_380255115.1">
    <property type="nucleotide sequence ID" value="NZ_JBHUII010000013.1"/>
</dbReference>
<dbReference type="InterPro" id="IPR010809">
    <property type="entry name" value="FliD_C"/>
</dbReference>
<dbReference type="PANTHER" id="PTHR30288">
    <property type="entry name" value="FLAGELLAR CAP/ASSEMBLY PROTEIN FLID"/>
    <property type="match status" value="1"/>
</dbReference>
<reference evidence="9" key="1">
    <citation type="journal article" date="2019" name="Int. J. Syst. Evol. Microbiol.">
        <title>The Global Catalogue of Microorganisms (GCM) 10K type strain sequencing project: providing services to taxonomists for standard genome sequencing and annotation.</title>
        <authorList>
            <consortium name="The Broad Institute Genomics Platform"/>
            <consortium name="The Broad Institute Genome Sequencing Center for Infectious Disease"/>
            <person name="Wu L."/>
            <person name="Ma J."/>
        </authorList>
    </citation>
    <scope>NUCLEOTIDE SEQUENCE [LARGE SCALE GENOMIC DNA]</scope>
    <source>
        <strain evidence="9">CGMCC 4.7192</strain>
    </source>
</reference>
<keyword evidence="5" id="KW-0964">Secreted</keyword>
<evidence type="ECO:0000313" key="9">
    <source>
        <dbReference type="Proteomes" id="UP001597294"/>
    </source>
</evidence>
<dbReference type="Pfam" id="PF02465">
    <property type="entry name" value="FliD_N"/>
    <property type="match status" value="1"/>
</dbReference>
<keyword evidence="8" id="KW-0969">Cilium</keyword>
<accession>A0ABW5BR89</accession>
<sequence>MDAGNLTFINGVPRITGQYSGFDTAAIVEATILAKRIPAIRMESTIENNDLKTAAYGQLNTLLSNLKSSLSGLRNPPGLSGIDSNLFENKSGFLTSSTSTPATDLLGVSSTNSSVTGTYDVEILQVATANKVSSGSVADGTAAQGVTDTITIGLTGATTKDVAITSDMTLYEIAEAINGVTGDTDVRASVIKVSDTDYRLIVTGEETGKAVSISGAGNFLSTFGDGANLSEIQAADKAQIKIDGIATVIERDSNQISDVIEGVTLQLFKAEVGNNIKVELDHNLGAVKEAINNFVVAYNEIKDFVKSQQNYDPASTTSSKPILYGDDILRRIDTNMTSILANGALGVDSTGLNNINLIGLAFDDDNKLTIDDTKLDDVLVNNLEGVRDVFEFSFKTDDSRLRVISRSEALNVDDFELIIDGVDGSGNITGASVTGYGDVFDINGAGLVGKAGTAFEGITLAFVGTAGSGAQTINVKTSLGIADNLFQGLDRFVKTGTGEIPTRLEQLTTDNTDMNEKIQAIDARLELTKSFLYQKYARLEQVLAQADATRKQLEASLSQSS</sequence>
<evidence type="ECO:0000256" key="5">
    <source>
        <dbReference type="RuleBase" id="RU362066"/>
    </source>
</evidence>
<comment type="subunit">
    <text evidence="2 5">Homopentamer.</text>
</comment>
<feature type="domain" description="Flagellar hook-associated protein 2 N-terminal" evidence="6">
    <location>
        <begin position="20"/>
        <end position="129"/>
    </location>
</feature>
<name>A0ABW5BR89_9PROT</name>
<comment type="function">
    <text evidence="5">Required for morphogenesis and for the elongation of the flagellar filament by facilitating polymerization of the flagellin monomers at the tip of growing filament. Forms a capping structure, which prevents flagellin subunits (transported through the central channel of the flagellum) from leaking out without polymerization at the distal end.</text>
</comment>
<dbReference type="InterPro" id="IPR003481">
    <property type="entry name" value="FliD_N"/>
</dbReference>
<evidence type="ECO:0000256" key="4">
    <source>
        <dbReference type="ARBA" id="ARBA00023143"/>
    </source>
</evidence>
<feature type="domain" description="Flagellar hook-associated protein 2 C-terminal" evidence="7">
    <location>
        <begin position="235"/>
        <end position="546"/>
    </location>
</feature>
<keyword evidence="9" id="KW-1185">Reference proteome</keyword>
<comment type="subcellular location">
    <subcellularLocation>
        <location evidence="5">Secreted</location>
    </subcellularLocation>
    <subcellularLocation>
        <location evidence="5">Bacterial flagellum</location>
    </subcellularLocation>
</comment>
<evidence type="ECO:0000259" key="6">
    <source>
        <dbReference type="Pfam" id="PF02465"/>
    </source>
</evidence>
<dbReference type="Proteomes" id="UP001597294">
    <property type="component" value="Unassembled WGS sequence"/>
</dbReference>
<keyword evidence="8" id="KW-0282">Flagellum</keyword>
<dbReference type="Pfam" id="PF07195">
    <property type="entry name" value="FliD_C"/>
    <property type="match status" value="1"/>
</dbReference>
<keyword evidence="8" id="KW-0966">Cell projection</keyword>
<evidence type="ECO:0000256" key="2">
    <source>
        <dbReference type="ARBA" id="ARBA00011255"/>
    </source>
</evidence>
<comment type="similarity">
    <text evidence="1 5">Belongs to the FliD family.</text>
</comment>
<protein>
    <recommendedName>
        <fullName evidence="5">Flagellar hook-associated protein 2</fullName>
        <shortName evidence="5">HAP2</shortName>
    </recommendedName>
    <alternativeName>
        <fullName evidence="5">Flagellar cap protein</fullName>
    </alternativeName>
</protein>
<keyword evidence="4 5" id="KW-0975">Bacterial flagellum</keyword>
<dbReference type="EMBL" id="JBHUII010000013">
    <property type="protein sequence ID" value="MFD2207960.1"/>
    <property type="molecule type" value="Genomic_DNA"/>
</dbReference>
<dbReference type="Pfam" id="PF07196">
    <property type="entry name" value="Flagellin_IN"/>
    <property type="match status" value="1"/>
</dbReference>
<organism evidence="8 9">
    <name type="scientific">Kiloniella antarctica</name>
    <dbReference type="NCBI Taxonomy" id="1550907"/>
    <lineage>
        <taxon>Bacteria</taxon>
        <taxon>Pseudomonadati</taxon>
        <taxon>Pseudomonadota</taxon>
        <taxon>Alphaproteobacteria</taxon>
        <taxon>Rhodospirillales</taxon>
        <taxon>Kiloniellaceae</taxon>
        <taxon>Kiloniella</taxon>
    </lineage>
</organism>
<gene>
    <name evidence="8" type="primary">fliD</name>
    <name evidence="8" type="ORF">ACFSKO_20275</name>
</gene>
<comment type="caution">
    <text evidence="8">The sequence shown here is derived from an EMBL/GenBank/DDBJ whole genome shotgun (WGS) entry which is preliminary data.</text>
</comment>
<feature type="coiled-coil region" evidence="5">
    <location>
        <begin position="504"/>
        <end position="556"/>
    </location>
</feature>
<dbReference type="PANTHER" id="PTHR30288:SF0">
    <property type="entry name" value="FLAGELLAR HOOK-ASSOCIATED PROTEIN 2"/>
    <property type="match status" value="1"/>
</dbReference>